<evidence type="ECO:0000313" key="2">
    <source>
        <dbReference type="EMBL" id="KAF3847351.1"/>
    </source>
</evidence>
<accession>A0A7J5YEF3</accession>
<keyword evidence="3" id="KW-1185">Reference proteome</keyword>
<gene>
    <name evidence="2" type="ORF">F7725_020379</name>
</gene>
<dbReference type="Proteomes" id="UP000518266">
    <property type="component" value="Unassembled WGS sequence"/>
</dbReference>
<protein>
    <submittedName>
        <fullName evidence="2">Uncharacterized protein</fullName>
    </submittedName>
</protein>
<reference evidence="2 3" key="1">
    <citation type="submission" date="2020-03" db="EMBL/GenBank/DDBJ databases">
        <title>Dissostichus mawsoni Genome sequencing and assembly.</title>
        <authorList>
            <person name="Park H."/>
        </authorList>
    </citation>
    <scope>NUCLEOTIDE SEQUENCE [LARGE SCALE GENOMIC DNA]</scope>
    <source>
        <strain evidence="2">DM0001</strain>
        <tissue evidence="2">Muscle</tissue>
    </source>
</reference>
<evidence type="ECO:0000256" key="1">
    <source>
        <dbReference type="SAM" id="MobiDB-lite"/>
    </source>
</evidence>
<sequence length="152" mass="16951">MDYIITSLHEGFEASRFSLSTDMASGITTTEAHDDDAICFEVRYPAKGERQNISELTEDRLFHLRGTNKHKLVVTGDDSCPIGIRMEERRSRYELENQQEEADHHCPTSPGCAGEAHQISVVSDDTDPLATWMQHSSKSSTKPLPSSQPVMA</sequence>
<organism evidence="2 3">
    <name type="scientific">Dissostichus mawsoni</name>
    <name type="common">Antarctic cod</name>
    <dbReference type="NCBI Taxonomy" id="36200"/>
    <lineage>
        <taxon>Eukaryota</taxon>
        <taxon>Metazoa</taxon>
        <taxon>Chordata</taxon>
        <taxon>Craniata</taxon>
        <taxon>Vertebrata</taxon>
        <taxon>Euteleostomi</taxon>
        <taxon>Actinopterygii</taxon>
        <taxon>Neopterygii</taxon>
        <taxon>Teleostei</taxon>
        <taxon>Neoteleostei</taxon>
        <taxon>Acanthomorphata</taxon>
        <taxon>Eupercaria</taxon>
        <taxon>Perciformes</taxon>
        <taxon>Notothenioidei</taxon>
        <taxon>Nototheniidae</taxon>
        <taxon>Dissostichus</taxon>
    </lineage>
</organism>
<feature type="region of interest" description="Disordered" evidence="1">
    <location>
        <begin position="132"/>
        <end position="152"/>
    </location>
</feature>
<dbReference type="OrthoDB" id="6156583at2759"/>
<dbReference type="EMBL" id="JAAKFY010000013">
    <property type="protein sequence ID" value="KAF3847351.1"/>
    <property type="molecule type" value="Genomic_DNA"/>
</dbReference>
<comment type="caution">
    <text evidence="2">The sequence shown here is derived from an EMBL/GenBank/DDBJ whole genome shotgun (WGS) entry which is preliminary data.</text>
</comment>
<proteinExistence type="predicted"/>
<feature type="compositionally biased region" description="Low complexity" evidence="1">
    <location>
        <begin position="136"/>
        <end position="152"/>
    </location>
</feature>
<feature type="compositionally biased region" description="Basic and acidic residues" evidence="1">
    <location>
        <begin position="95"/>
        <end position="106"/>
    </location>
</feature>
<feature type="region of interest" description="Disordered" evidence="1">
    <location>
        <begin position="95"/>
        <end position="114"/>
    </location>
</feature>
<evidence type="ECO:0000313" key="3">
    <source>
        <dbReference type="Proteomes" id="UP000518266"/>
    </source>
</evidence>
<name>A0A7J5YEF3_DISMA</name>
<dbReference type="AlphaFoldDB" id="A0A7J5YEF3"/>